<keyword evidence="3" id="KW-1185">Reference proteome</keyword>
<evidence type="ECO:0000256" key="1">
    <source>
        <dbReference type="SAM" id="Phobius"/>
    </source>
</evidence>
<proteinExistence type="predicted"/>
<name>A0A1W2FE29_9PSEU</name>
<accession>A0A1W2FE29</accession>
<organism evidence="2 3">
    <name type="scientific">Lentzea albidocapillata</name>
    <dbReference type="NCBI Taxonomy" id="40571"/>
    <lineage>
        <taxon>Bacteria</taxon>
        <taxon>Bacillati</taxon>
        <taxon>Actinomycetota</taxon>
        <taxon>Actinomycetes</taxon>
        <taxon>Pseudonocardiales</taxon>
        <taxon>Pseudonocardiaceae</taxon>
        <taxon>Lentzea</taxon>
    </lineage>
</organism>
<sequence>MTSMFDVDFTGRAITSPLWWSLLLLVVVVGATLWGFIPSVKAKREQKQKAAWTAAFRRGNPPDTWHQAEQIYERLRREEER</sequence>
<gene>
    <name evidence="2" type="ORF">SAMN05660733_05824</name>
</gene>
<keyword evidence="1" id="KW-0812">Transmembrane</keyword>
<dbReference type="Proteomes" id="UP000192840">
    <property type="component" value="Unassembled WGS sequence"/>
</dbReference>
<reference evidence="3" key="1">
    <citation type="submission" date="2017-04" db="EMBL/GenBank/DDBJ databases">
        <authorList>
            <person name="Varghese N."/>
            <person name="Submissions S."/>
        </authorList>
    </citation>
    <scope>NUCLEOTIDE SEQUENCE [LARGE SCALE GENOMIC DNA]</scope>
    <source>
        <strain evidence="3">DSM 44073</strain>
    </source>
</reference>
<dbReference type="EMBL" id="FWYC01000014">
    <property type="protein sequence ID" value="SMD20319.1"/>
    <property type="molecule type" value="Genomic_DNA"/>
</dbReference>
<dbReference type="AlphaFoldDB" id="A0A1W2FE29"/>
<feature type="transmembrane region" description="Helical" evidence="1">
    <location>
        <begin position="18"/>
        <end position="37"/>
    </location>
</feature>
<keyword evidence="1" id="KW-1133">Transmembrane helix</keyword>
<keyword evidence="1" id="KW-0472">Membrane</keyword>
<evidence type="ECO:0000313" key="2">
    <source>
        <dbReference type="EMBL" id="SMD20319.1"/>
    </source>
</evidence>
<protein>
    <submittedName>
        <fullName evidence="2">Uncharacterized protein</fullName>
    </submittedName>
</protein>
<evidence type="ECO:0000313" key="3">
    <source>
        <dbReference type="Proteomes" id="UP000192840"/>
    </source>
</evidence>